<proteinExistence type="inferred from homology"/>
<comment type="caution">
    <text evidence="4">The sequence shown here is derived from an EMBL/GenBank/DDBJ whole genome shotgun (WGS) entry which is preliminary data.</text>
</comment>
<dbReference type="Gene3D" id="3.40.50.720">
    <property type="entry name" value="NAD(P)-binding Rossmann-like Domain"/>
    <property type="match status" value="1"/>
</dbReference>
<dbReference type="GO" id="GO:0016491">
    <property type="term" value="F:oxidoreductase activity"/>
    <property type="evidence" value="ECO:0007669"/>
    <property type="project" value="UniProtKB-KW"/>
</dbReference>
<comment type="similarity">
    <text evidence="1 3">Belongs to the short-chain dehydrogenases/reductases (SDR) family.</text>
</comment>
<dbReference type="EMBL" id="BEGY01000024">
    <property type="protein sequence ID" value="GAX77395.1"/>
    <property type="molecule type" value="Genomic_DNA"/>
</dbReference>
<gene>
    <name evidence="4" type="ORF">CEUSTIGMA_g4841.t1</name>
</gene>
<evidence type="ECO:0000313" key="4">
    <source>
        <dbReference type="EMBL" id="GAX77395.1"/>
    </source>
</evidence>
<evidence type="ECO:0000313" key="5">
    <source>
        <dbReference type="Proteomes" id="UP000232323"/>
    </source>
</evidence>
<dbReference type="AlphaFoldDB" id="A0A250X2V8"/>
<dbReference type="PANTHER" id="PTHR44169:SF6">
    <property type="entry name" value="NADPH-DEPENDENT 1-ACYLDIHYDROXYACETONE PHOSPHATE REDUCTASE"/>
    <property type="match status" value="1"/>
</dbReference>
<dbReference type="OrthoDB" id="2102561at2759"/>
<accession>A0A250X2V8</accession>
<dbReference type="PANTHER" id="PTHR44169">
    <property type="entry name" value="NADPH-DEPENDENT 1-ACYLDIHYDROXYACETONE PHOSPHATE REDUCTASE"/>
    <property type="match status" value="1"/>
</dbReference>
<evidence type="ECO:0000256" key="3">
    <source>
        <dbReference type="RuleBase" id="RU000363"/>
    </source>
</evidence>
<sequence>MITRGCTVVATSRNLESMEQLRGSSASFLAMDVTDEASIQAALDKAISLHGRVDLLVNNAGCAAFGPVMEMDLKVFKDVFEVNLMGVVAVSKAVTPHMLKQGGGRIVNIGSIAAWQCVPFTAPYSASKAALESLSQAMRLELKPFGIHVLHVAPGFIRSSLGNKIRGGMVYEGSMFKDIPAAVEKMDFLGD</sequence>
<dbReference type="STRING" id="1157962.A0A250X2V8"/>
<dbReference type="PROSITE" id="PS00061">
    <property type="entry name" value="ADH_SHORT"/>
    <property type="match status" value="1"/>
</dbReference>
<dbReference type="PRINTS" id="PR00081">
    <property type="entry name" value="GDHRDH"/>
</dbReference>
<dbReference type="PRINTS" id="PR00080">
    <property type="entry name" value="SDRFAMILY"/>
</dbReference>
<evidence type="ECO:0000256" key="2">
    <source>
        <dbReference type="ARBA" id="ARBA00023002"/>
    </source>
</evidence>
<keyword evidence="5" id="KW-1185">Reference proteome</keyword>
<dbReference type="Proteomes" id="UP000232323">
    <property type="component" value="Unassembled WGS sequence"/>
</dbReference>
<evidence type="ECO:0008006" key="6">
    <source>
        <dbReference type="Google" id="ProtNLM"/>
    </source>
</evidence>
<name>A0A250X2V8_9CHLO</name>
<keyword evidence="2" id="KW-0560">Oxidoreductase</keyword>
<organism evidence="4 5">
    <name type="scientific">Chlamydomonas eustigma</name>
    <dbReference type="NCBI Taxonomy" id="1157962"/>
    <lineage>
        <taxon>Eukaryota</taxon>
        <taxon>Viridiplantae</taxon>
        <taxon>Chlorophyta</taxon>
        <taxon>core chlorophytes</taxon>
        <taxon>Chlorophyceae</taxon>
        <taxon>CS clade</taxon>
        <taxon>Chlamydomonadales</taxon>
        <taxon>Chlamydomonadaceae</taxon>
        <taxon>Chlamydomonas</taxon>
    </lineage>
</organism>
<dbReference type="InterPro" id="IPR036291">
    <property type="entry name" value="NAD(P)-bd_dom_sf"/>
</dbReference>
<dbReference type="SUPFAM" id="SSF51735">
    <property type="entry name" value="NAD(P)-binding Rossmann-fold domains"/>
    <property type="match status" value="1"/>
</dbReference>
<dbReference type="GO" id="GO:0005783">
    <property type="term" value="C:endoplasmic reticulum"/>
    <property type="evidence" value="ECO:0007669"/>
    <property type="project" value="TreeGrafter"/>
</dbReference>
<reference evidence="4 5" key="1">
    <citation type="submission" date="2017-08" db="EMBL/GenBank/DDBJ databases">
        <title>Acidophilic green algal genome provides insights into adaptation to an acidic environment.</title>
        <authorList>
            <person name="Hirooka S."/>
            <person name="Hirose Y."/>
            <person name="Kanesaki Y."/>
            <person name="Higuchi S."/>
            <person name="Fujiwara T."/>
            <person name="Onuma R."/>
            <person name="Era A."/>
            <person name="Ohbayashi R."/>
            <person name="Uzuka A."/>
            <person name="Nozaki H."/>
            <person name="Yoshikawa H."/>
            <person name="Miyagishima S.Y."/>
        </authorList>
    </citation>
    <scope>NUCLEOTIDE SEQUENCE [LARGE SCALE GENOMIC DNA]</scope>
    <source>
        <strain evidence="4 5">NIES-2499</strain>
    </source>
</reference>
<protein>
    <recommendedName>
        <fullName evidence="6">Short-chain dehydrogenase/reductase SDR</fullName>
    </recommendedName>
</protein>
<dbReference type="InterPro" id="IPR020904">
    <property type="entry name" value="Sc_DH/Rdtase_CS"/>
</dbReference>
<dbReference type="InterPro" id="IPR002347">
    <property type="entry name" value="SDR_fam"/>
</dbReference>
<dbReference type="Pfam" id="PF00106">
    <property type="entry name" value="adh_short"/>
    <property type="match status" value="1"/>
</dbReference>
<evidence type="ECO:0000256" key="1">
    <source>
        <dbReference type="ARBA" id="ARBA00006484"/>
    </source>
</evidence>